<dbReference type="STRING" id="795359.TOPB45_0378"/>
<evidence type="ECO:0000256" key="2">
    <source>
        <dbReference type="ARBA" id="ARBA00022448"/>
    </source>
</evidence>
<dbReference type="GO" id="GO:0005886">
    <property type="term" value="C:plasma membrane"/>
    <property type="evidence" value="ECO:0007669"/>
    <property type="project" value="UniProtKB-SubCell"/>
</dbReference>
<evidence type="ECO:0000256" key="4">
    <source>
        <dbReference type="ARBA" id="ARBA00022496"/>
    </source>
</evidence>
<dbReference type="InterPro" id="IPR050860">
    <property type="entry name" value="FeoB_GTPase"/>
</dbReference>
<keyword evidence="7 15" id="KW-1133">Transmembrane helix</keyword>
<keyword evidence="2 15" id="KW-0813">Transport</keyword>
<name>F8C3N5_THEGP</name>
<dbReference type="CDD" id="cd01879">
    <property type="entry name" value="FeoB"/>
    <property type="match status" value="1"/>
</dbReference>
<keyword evidence="4 15" id="KW-0410">Iron transport</keyword>
<feature type="transmembrane region" description="Helical" evidence="15">
    <location>
        <begin position="244"/>
        <end position="263"/>
    </location>
</feature>
<feature type="binding site" evidence="13">
    <location>
        <begin position="13"/>
        <end position="20"/>
    </location>
    <ligand>
        <name>GTP</name>
        <dbReference type="ChEBI" id="CHEBI:37565"/>
        <label>1</label>
    </ligand>
</feature>
<dbReference type="Pfam" id="PF07670">
    <property type="entry name" value="Gate"/>
    <property type="match status" value="2"/>
</dbReference>
<evidence type="ECO:0000256" key="6">
    <source>
        <dbReference type="ARBA" id="ARBA00022741"/>
    </source>
</evidence>
<evidence type="ECO:0000256" key="13">
    <source>
        <dbReference type="PIRSR" id="PIRSR603373-1"/>
    </source>
</evidence>
<feature type="binding site" evidence="13">
    <location>
        <begin position="59"/>
        <end position="62"/>
    </location>
    <ligand>
        <name>GTP</name>
        <dbReference type="ChEBI" id="CHEBI:37565"/>
        <label>1</label>
    </ligand>
</feature>
<evidence type="ECO:0000256" key="11">
    <source>
        <dbReference type="ARBA" id="ARBA00023136"/>
    </source>
</evidence>
<feature type="transmembrane region" description="Helical" evidence="15">
    <location>
        <begin position="419"/>
        <end position="439"/>
    </location>
</feature>
<evidence type="ECO:0000256" key="1">
    <source>
        <dbReference type="ARBA" id="ARBA00004651"/>
    </source>
</evidence>
<evidence type="ECO:0000259" key="16">
    <source>
        <dbReference type="PROSITE" id="PS51711"/>
    </source>
</evidence>
<keyword evidence="6 13" id="KW-0547">Nucleotide-binding</keyword>
<dbReference type="AlphaFoldDB" id="F8C3N5"/>
<dbReference type="HOGENOM" id="CLU_013350_3_0_0"/>
<dbReference type="OrthoDB" id="9809127at2"/>
<gene>
    <name evidence="17" type="ordered locus">TOPB45_0378</name>
</gene>
<protein>
    <recommendedName>
        <fullName evidence="12 15">Ferrous iron transport protein B</fullName>
    </recommendedName>
</protein>
<dbReference type="PANTHER" id="PTHR43185:SF1">
    <property type="entry name" value="FE(2+) TRANSPORTER FEOB"/>
    <property type="match status" value="1"/>
</dbReference>
<organism evidence="17 18">
    <name type="scientific">Thermodesulfobacterium geofontis (strain OPF15)</name>
    <dbReference type="NCBI Taxonomy" id="795359"/>
    <lineage>
        <taxon>Bacteria</taxon>
        <taxon>Pseudomonadati</taxon>
        <taxon>Thermodesulfobacteriota</taxon>
        <taxon>Thermodesulfobacteria</taxon>
        <taxon>Thermodesulfobacteriales</taxon>
        <taxon>Thermodesulfobacteriaceae</taxon>
        <taxon>Thermodesulfobacterium</taxon>
    </lineage>
</organism>
<feature type="transmembrane region" description="Helical" evidence="15">
    <location>
        <begin position="354"/>
        <end position="376"/>
    </location>
</feature>
<dbReference type="eggNOG" id="COG0370">
    <property type="taxonomic scope" value="Bacteria"/>
</dbReference>
<evidence type="ECO:0000256" key="10">
    <source>
        <dbReference type="ARBA" id="ARBA00023134"/>
    </source>
</evidence>
<feature type="transmembrane region" description="Helical" evidence="15">
    <location>
        <begin position="613"/>
        <end position="633"/>
    </location>
</feature>
<comment type="function">
    <text evidence="15">Probable transporter of a GTP-driven Fe(2+) uptake system.</text>
</comment>
<dbReference type="SUPFAM" id="SSF52540">
    <property type="entry name" value="P-loop containing nucleoside triphosphate hydrolases"/>
    <property type="match status" value="1"/>
</dbReference>
<dbReference type="GO" id="GO:0015093">
    <property type="term" value="F:ferrous iron transmembrane transporter activity"/>
    <property type="evidence" value="ECO:0007669"/>
    <property type="project" value="UniProtKB-UniRule"/>
</dbReference>
<dbReference type="InterPro" id="IPR005225">
    <property type="entry name" value="Small_GTP-bd"/>
</dbReference>
<dbReference type="NCBIfam" id="TIGR00437">
    <property type="entry name" value="feoB"/>
    <property type="match status" value="1"/>
</dbReference>
<sequence length="636" mass="72821">MKEYKEIKVVLVGNPNVGKTSILNHLVKGNLRIGNWPGVTVEKKEGHVFFNGYKITFIDLPGIYTLEEIISEDEKIAFDFIVSRDYDLILNIIETPRIERDLYLTCQLLDIEKPLILVLNMIDEAESYGMEVNVERLSELLNVKVFKTNGRTGEGIKEILPAIVEVYKKNTKPITINYPKEIENKIKEKNTFKWLKLQEIIKENPELYKIIKEKQLSFSKGLTKEVVRKKILYKKTLTETLDSLFLHPLLGIFFFILIMYLFFKISFDFSFPFIDWIDNFLQNFLGPIITKNLENIGAPHFLISFIVGALIGGVGIVLSFVPLIFTMYFLLTLLETSGYLPRVAFLMDSFTHKIGLHGQSVIPLILGFGCNVPAVIATRTFQDTKDKLLVISMIPFISCPARLIVFSFIVSIFFEKPALIIFILYLIGIILSILTSLVLRKTLLEKKLSHFVMDLPPYRIPSLKIVFNITKAYLKDFVYRAGTIIFTVSVVMWLLLNLPFGEENLENTFAGKIGKTLSYIFEPIGLGDWRISTSILSGFLAREAIISNLGVIMTQEKKDTLETNQNLEDRELKAKIKELLTPKQALSFLLFVLIYNSCFATVVIMAKEGNLKFALGFWLYSFILAWLISFINFKLF</sequence>
<accession>F8C3N5</accession>
<feature type="binding site" evidence="14">
    <location>
        <position position="24"/>
    </location>
    <ligand>
        <name>Mg(2+)</name>
        <dbReference type="ChEBI" id="CHEBI:18420"/>
        <label>2</label>
    </ligand>
</feature>
<dbReference type="Proteomes" id="UP000006583">
    <property type="component" value="Chromosome"/>
</dbReference>
<comment type="similarity">
    <text evidence="15">Belongs to the TRAFAC class TrmE-Era-EngA-EngB-Septin-like GTPase superfamily. FeoB GTPase (TC 9.A.8) family.</text>
</comment>
<dbReference type="InterPro" id="IPR011640">
    <property type="entry name" value="Fe2_transport_prot_B_C"/>
</dbReference>
<keyword evidence="5 15" id="KW-0812">Transmembrane</keyword>
<dbReference type="EMBL" id="CP002829">
    <property type="protein sequence ID" value="AEH22484.1"/>
    <property type="molecule type" value="Genomic_DNA"/>
</dbReference>
<proteinExistence type="inferred from homology"/>
<dbReference type="InterPro" id="IPR027417">
    <property type="entry name" value="P-loop_NTPase"/>
</dbReference>
<keyword evidence="14" id="KW-0460">Magnesium</keyword>
<evidence type="ECO:0000256" key="3">
    <source>
        <dbReference type="ARBA" id="ARBA00022475"/>
    </source>
</evidence>
<dbReference type="InterPro" id="IPR003373">
    <property type="entry name" value="Fe2_transport_prot-B"/>
</dbReference>
<evidence type="ECO:0000256" key="15">
    <source>
        <dbReference type="RuleBase" id="RU362098"/>
    </source>
</evidence>
<evidence type="ECO:0000256" key="8">
    <source>
        <dbReference type="ARBA" id="ARBA00023004"/>
    </source>
</evidence>
<evidence type="ECO:0000256" key="9">
    <source>
        <dbReference type="ARBA" id="ARBA00023065"/>
    </source>
</evidence>
<dbReference type="NCBIfam" id="TIGR00231">
    <property type="entry name" value="small_GTP"/>
    <property type="match status" value="1"/>
</dbReference>
<feature type="transmembrane region" description="Helical" evidence="15">
    <location>
        <begin position="585"/>
        <end position="606"/>
    </location>
</feature>
<evidence type="ECO:0000256" key="14">
    <source>
        <dbReference type="PIRSR" id="PIRSR603373-2"/>
    </source>
</evidence>
<keyword evidence="14" id="KW-0479">Metal-binding</keyword>
<feature type="domain" description="FeoB-type G" evidence="16">
    <location>
        <begin position="6"/>
        <end position="169"/>
    </location>
</feature>
<feature type="transmembrane region" description="Helical" evidence="15">
    <location>
        <begin position="388"/>
        <end position="413"/>
    </location>
</feature>
<evidence type="ECO:0000313" key="18">
    <source>
        <dbReference type="Proteomes" id="UP000006583"/>
    </source>
</evidence>
<feature type="transmembrane region" description="Helical" evidence="15">
    <location>
        <begin position="477"/>
        <end position="496"/>
    </location>
</feature>
<dbReference type="InterPro" id="IPR030389">
    <property type="entry name" value="G_FEOB_dom"/>
</dbReference>
<feature type="binding site" evidence="13">
    <location>
        <begin position="120"/>
        <end position="123"/>
    </location>
    <ligand>
        <name>GTP</name>
        <dbReference type="ChEBI" id="CHEBI:37565"/>
        <label>1</label>
    </ligand>
</feature>
<dbReference type="InterPro" id="IPR011642">
    <property type="entry name" value="Gate_dom"/>
</dbReference>
<reference evidence="17 18" key="1">
    <citation type="journal article" date="2013" name="Genome Announc.">
        <title>Complete genome sequence of the hyperthermophilic sulfate-reducing bacterium Thermodesulfobacterium geofontis OPF15T.</title>
        <authorList>
            <person name="Elkins J.G."/>
            <person name="Hamilton-Brehm S.D."/>
            <person name="Lucas S."/>
            <person name="Han J."/>
            <person name="Lapidus A."/>
            <person name="Cheng J.F."/>
            <person name="Goodwin L.A."/>
            <person name="Pitluck S."/>
            <person name="Peters L."/>
            <person name="Mikhailova N."/>
            <person name="Davenport K.W."/>
            <person name="Detter J.C."/>
            <person name="Han C.S."/>
            <person name="Tapia R."/>
            <person name="Land M.L."/>
            <person name="Hauser L."/>
            <person name="Kyrpides N.C."/>
            <person name="Ivanova N.N."/>
            <person name="Pagani I."/>
            <person name="Bruce D."/>
            <person name="Woyke T."/>
            <person name="Cottingham R.W."/>
        </authorList>
    </citation>
    <scope>NUCLEOTIDE SEQUENCE [LARGE SCALE GENOMIC DNA]</scope>
    <source>
        <strain evidence="17 18">OPF15</strain>
    </source>
</reference>
<dbReference type="Gene3D" id="3.40.50.300">
    <property type="entry name" value="P-loop containing nucleotide triphosphate hydrolases"/>
    <property type="match status" value="1"/>
</dbReference>
<keyword evidence="10 13" id="KW-0342">GTP-binding</keyword>
<dbReference type="GO" id="GO:0046872">
    <property type="term" value="F:metal ion binding"/>
    <property type="evidence" value="ECO:0007669"/>
    <property type="project" value="UniProtKB-KW"/>
</dbReference>
<dbReference type="Pfam" id="PF07664">
    <property type="entry name" value="FeoB_C"/>
    <property type="match status" value="1"/>
</dbReference>
<evidence type="ECO:0000313" key="17">
    <source>
        <dbReference type="EMBL" id="AEH22484.1"/>
    </source>
</evidence>
<dbReference type="RefSeq" id="WP_013909184.1">
    <property type="nucleotide sequence ID" value="NC_015682.1"/>
</dbReference>
<comment type="subcellular location">
    <subcellularLocation>
        <location evidence="15">Cell inner membrane</location>
        <topology evidence="15">Multi-pass membrane protein</topology>
    </subcellularLocation>
    <subcellularLocation>
        <location evidence="1">Cell membrane</location>
        <topology evidence="1">Multi-pass membrane protein</topology>
    </subcellularLocation>
</comment>
<feature type="transmembrane region" description="Helical" evidence="15">
    <location>
        <begin position="301"/>
        <end position="334"/>
    </location>
</feature>
<dbReference type="PROSITE" id="PS51711">
    <property type="entry name" value="G_FEOB"/>
    <property type="match status" value="1"/>
</dbReference>
<dbReference type="KEGG" id="top:TOPB45_0378"/>
<evidence type="ECO:0000256" key="12">
    <source>
        <dbReference type="NCBIfam" id="TIGR00437"/>
    </source>
</evidence>
<dbReference type="PATRIC" id="fig|795359.3.peg.381"/>
<keyword evidence="8 15" id="KW-0408">Iron</keyword>
<keyword evidence="11 15" id="KW-0472">Membrane</keyword>
<keyword evidence="9" id="KW-0406">Ion transport</keyword>
<dbReference type="PANTHER" id="PTHR43185">
    <property type="entry name" value="FERROUS IRON TRANSPORT PROTEIN B"/>
    <property type="match status" value="1"/>
</dbReference>
<evidence type="ECO:0000256" key="5">
    <source>
        <dbReference type="ARBA" id="ARBA00022692"/>
    </source>
</evidence>
<feature type="binding site" evidence="13">
    <location>
        <begin position="38"/>
        <end position="42"/>
    </location>
    <ligand>
        <name>GTP</name>
        <dbReference type="ChEBI" id="CHEBI:37565"/>
        <label>1</label>
    </ligand>
</feature>
<dbReference type="GO" id="GO:0005525">
    <property type="term" value="F:GTP binding"/>
    <property type="evidence" value="ECO:0007669"/>
    <property type="project" value="UniProtKB-KW"/>
</dbReference>
<keyword evidence="3" id="KW-1003">Cell membrane</keyword>
<dbReference type="Pfam" id="PF02421">
    <property type="entry name" value="FeoB_N"/>
    <property type="match status" value="1"/>
</dbReference>
<evidence type="ECO:0000256" key="7">
    <source>
        <dbReference type="ARBA" id="ARBA00022989"/>
    </source>
</evidence>
<keyword evidence="18" id="KW-1185">Reference proteome</keyword>